<gene>
    <name evidence="2" type="ORF">BU14_0170s0009</name>
</gene>
<proteinExistence type="predicted"/>
<dbReference type="AlphaFoldDB" id="A0A1X6P7R2"/>
<evidence type="ECO:0000313" key="2">
    <source>
        <dbReference type="EMBL" id="OSX76894.1"/>
    </source>
</evidence>
<protein>
    <submittedName>
        <fullName evidence="2">Uncharacterized protein</fullName>
    </submittedName>
</protein>
<reference evidence="2 3" key="1">
    <citation type="submission" date="2017-03" db="EMBL/GenBank/DDBJ databases">
        <title>WGS assembly of Porphyra umbilicalis.</title>
        <authorList>
            <person name="Brawley S.H."/>
            <person name="Blouin N.A."/>
            <person name="Ficko-Blean E."/>
            <person name="Wheeler G.L."/>
            <person name="Lohr M."/>
            <person name="Goodson H.V."/>
            <person name="Jenkins J.W."/>
            <person name="Blaby-Haas C.E."/>
            <person name="Helliwell K.E."/>
            <person name="Chan C."/>
            <person name="Marriage T."/>
            <person name="Bhattacharya D."/>
            <person name="Klein A.S."/>
            <person name="Badis Y."/>
            <person name="Brodie J."/>
            <person name="Cao Y."/>
            <person name="Collen J."/>
            <person name="Dittami S.M."/>
            <person name="Gachon C.M."/>
            <person name="Green B.R."/>
            <person name="Karpowicz S."/>
            <person name="Kim J.W."/>
            <person name="Kudahl U."/>
            <person name="Lin S."/>
            <person name="Michel G."/>
            <person name="Mittag M."/>
            <person name="Olson B.J."/>
            <person name="Pangilinan J."/>
            <person name="Peng Y."/>
            <person name="Qiu H."/>
            <person name="Shu S."/>
            <person name="Singer J.T."/>
            <person name="Smith A.G."/>
            <person name="Sprecher B.N."/>
            <person name="Wagner V."/>
            <person name="Wang W."/>
            <person name="Wang Z.-Y."/>
            <person name="Yan J."/>
            <person name="Yarish C."/>
            <person name="Zoeuner-Riek S."/>
            <person name="Zhuang Y."/>
            <person name="Zou Y."/>
            <person name="Lindquist E.A."/>
            <person name="Grimwood J."/>
            <person name="Barry K."/>
            <person name="Rokhsar D.S."/>
            <person name="Schmutz J."/>
            <person name="Stiller J.W."/>
            <person name="Grossman A.R."/>
            <person name="Prochnik S.E."/>
        </authorList>
    </citation>
    <scope>NUCLEOTIDE SEQUENCE [LARGE SCALE GENOMIC DNA]</scope>
    <source>
        <strain evidence="2">4086291</strain>
    </source>
</reference>
<dbReference type="EMBL" id="KV918852">
    <property type="protein sequence ID" value="OSX76894.1"/>
    <property type="molecule type" value="Genomic_DNA"/>
</dbReference>
<name>A0A1X6P7R2_PORUM</name>
<organism evidence="2 3">
    <name type="scientific">Porphyra umbilicalis</name>
    <name type="common">Purple laver</name>
    <name type="synonym">Red alga</name>
    <dbReference type="NCBI Taxonomy" id="2786"/>
    <lineage>
        <taxon>Eukaryota</taxon>
        <taxon>Rhodophyta</taxon>
        <taxon>Bangiophyceae</taxon>
        <taxon>Bangiales</taxon>
        <taxon>Bangiaceae</taxon>
        <taxon>Porphyra</taxon>
    </lineage>
</organism>
<accession>A0A1X6P7R2</accession>
<feature type="region of interest" description="Disordered" evidence="1">
    <location>
        <begin position="283"/>
        <end position="309"/>
    </location>
</feature>
<keyword evidence="3" id="KW-1185">Reference proteome</keyword>
<evidence type="ECO:0000313" key="3">
    <source>
        <dbReference type="Proteomes" id="UP000218209"/>
    </source>
</evidence>
<sequence>MQESSAPPTPSLFDPSLLLSGSLAGGTRLPPLPASPGMSLYTRQYTSVHGFGGAGSAGAGTPTTAYGQTTGMAAPPRTSALAASWRPTKLSALTGPTDVAGATAPLTAIDGVGATGLQMMGGVADAFQIMSDAEEASELSLGTPAASTSLPPMGPSSAPNGLACVTAPVTGTAPAGVALATAEIHRPVGPPAHVFACRRVGARRHPHFSATPALSRAGVVQTSAMAVATAPTTAAAFTAAAPLPTLAEMASTAVAAFPIAVEVAATTAGSASAAPSGTVVKSVRKEGGKRATRKTSVVADTAEAPTTSP</sequence>
<evidence type="ECO:0000256" key="1">
    <source>
        <dbReference type="SAM" id="MobiDB-lite"/>
    </source>
</evidence>
<dbReference type="Proteomes" id="UP000218209">
    <property type="component" value="Unassembled WGS sequence"/>
</dbReference>